<sequence>MCWETMSVKVGFFQKLHLVSPPAFSVDRITSSACGSRLCLWGSRGVMVLELPSRWSRGGLFDSGKKTILCNGLIPNESPAKRKTGALQPKGNAMKKARCPHTLEEQQ</sequence>
<name>A0A8J2QBZ3_9NEOP</name>
<dbReference type="OrthoDB" id="341482at2759"/>
<comment type="caution">
    <text evidence="2">The sequence shown here is derived from an EMBL/GenBank/DDBJ whole genome shotgun (WGS) entry which is preliminary data.</text>
</comment>
<dbReference type="AlphaFoldDB" id="A0A8J2QBZ3"/>
<organism evidence="2 3">
    <name type="scientific">Danaus chrysippus</name>
    <name type="common">African queen</name>
    <dbReference type="NCBI Taxonomy" id="151541"/>
    <lineage>
        <taxon>Eukaryota</taxon>
        <taxon>Metazoa</taxon>
        <taxon>Ecdysozoa</taxon>
        <taxon>Arthropoda</taxon>
        <taxon>Hexapoda</taxon>
        <taxon>Insecta</taxon>
        <taxon>Pterygota</taxon>
        <taxon>Neoptera</taxon>
        <taxon>Endopterygota</taxon>
        <taxon>Lepidoptera</taxon>
        <taxon>Glossata</taxon>
        <taxon>Ditrysia</taxon>
        <taxon>Papilionoidea</taxon>
        <taxon>Nymphalidae</taxon>
        <taxon>Danainae</taxon>
        <taxon>Danaini</taxon>
        <taxon>Danaina</taxon>
        <taxon>Danaus</taxon>
        <taxon>Anosia</taxon>
    </lineage>
</organism>
<feature type="region of interest" description="Disordered" evidence="1">
    <location>
        <begin position="80"/>
        <end position="107"/>
    </location>
</feature>
<proteinExistence type="predicted"/>
<dbReference type="InterPro" id="IPR019321">
    <property type="entry name" value="Nucleoporin_Nup88"/>
</dbReference>
<dbReference type="EMBL" id="CAKASE010000043">
    <property type="protein sequence ID" value="CAG9559340.1"/>
    <property type="molecule type" value="Genomic_DNA"/>
</dbReference>
<gene>
    <name evidence="2" type="ORF">DCHRY22_LOCUS1219</name>
</gene>
<accession>A0A8J2QBZ3</accession>
<evidence type="ECO:0000313" key="2">
    <source>
        <dbReference type="EMBL" id="CAG9559340.1"/>
    </source>
</evidence>
<evidence type="ECO:0000256" key="1">
    <source>
        <dbReference type="SAM" id="MobiDB-lite"/>
    </source>
</evidence>
<dbReference type="Proteomes" id="UP000789524">
    <property type="component" value="Unassembled WGS sequence"/>
</dbReference>
<protein>
    <submittedName>
        <fullName evidence="2">(African queen) hypothetical protein</fullName>
    </submittedName>
</protein>
<reference evidence="2" key="1">
    <citation type="submission" date="2021-09" db="EMBL/GenBank/DDBJ databases">
        <authorList>
            <person name="Martin H S."/>
        </authorList>
    </citation>
    <scope>NUCLEOTIDE SEQUENCE</scope>
</reference>
<dbReference type="Pfam" id="PF10168">
    <property type="entry name" value="Nup88"/>
    <property type="match status" value="1"/>
</dbReference>
<keyword evidence="3" id="KW-1185">Reference proteome</keyword>
<evidence type="ECO:0000313" key="3">
    <source>
        <dbReference type="Proteomes" id="UP000789524"/>
    </source>
</evidence>